<keyword evidence="2" id="KW-0812">Transmembrane</keyword>
<keyword evidence="2" id="KW-0472">Membrane</keyword>
<feature type="compositionally biased region" description="Low complexity" evidence="1">
    <location>
        <begin position="119"/>
        <end position="148"/>
    </location>
</feature>
<comment type="caution">
    <text evidence="3">The sequence shown here is derived from an EMBL/GenBank/DDBJ whole genome shotgun (WGS) entry which is preliminary data.</text>
</comment>
<feature type="region of interest" description="Disordered" evidence="1">
    <location>
        <begin position="1"/>
        <end position="22"/>
    </location>
</feature>
<feature type="transmembrane region" description="Helical" evidence="2">
    <location>
        <begin position="26"/>
        <end position="47"/>
    </location>
</feature>
<sequence length="180" mass="18289">MINGGGSSLEPATASNRPAPHRSRPVALSVLAALLLAGTGMIVAGLLEHPAEPTWATSEVADTPVVAAQASGSPAGETPSTATAATSAAPSRKISRNASRRASRKPKSTAPSRKPAAKPAQTSPAPRPSATAEPSPSSSPTVVTLGSSCSPEGARAVSILGFPVICETRPWDEKLRWRLD</sequence>
<evidence type="ECO:0000313" key="4">
    <source>
        <dbReference type="Proteomes" id="UP000598146"/>
    </source>
</evidence>
<keyword evidence="4" id="KW-1185">Reference proteome</keyword>
<evidence type="ECO:0000256" key="1">
    <source>
        <dbReference type="SAM" id="MobiDB-lite"/>
    </source>
</evidence>
<proteinExistence type="predicted"/>
<dbReference type="AlphaFoldDB" id="A0A931FXE7"/>
<gene>
    <name evidence="3" type="ORF">I4J89_13145</name>
</gene>
<dbReference type="EMBL" id="JADQTO010000005">
    <property type="protein sequence ID" value="MBG0562410.1"/>
    <property type="molecule type" value="Genomic_DNA"/>
</dbReference>
<organism evidence="3 4">
    <name type="scientific">Actinoplanes aureus</name>
    <dbReference type="NCBI Taxonomy" id="2792083"/>
    <lineage>
        <taxon>Bacteria</taxon>
        <taxon>Bacillati</taxon>
        <taxon>Actinomycetota</taxon>
        <taxon>Actinomycetes</taxon>
        <taxon>Micromonosporales</taxon>
        <taxon>Micromonosporaceae</taxon>
        <taxon>Actinoplanes</taxon>
    </lineage>
</organism>
<name>A0A931FXE7_9ACTN</name>
<feature type="compositionally biased region" description="Low complexity" evidence="1">
    <location>
        <begin position="73"/>
        <end position="91"/>
    </location>
</feature>
<reference evidence="3" key="1">
    <citation type="submission" date="2020-11" db="EMBL/GenBank/DDBJ databases">
        <title>Isolation and identification of active actinomycetes.</title>
        <authorList>
            <person name="Sun X."/>
        </authorList>
    </citation>
    <scope>NUCLEOTIDE SEQUENCE</scope>
    <source>
        <strain evidence="3">NEAU-A11</strain>
    </source>
</reference>
<evidence type="ECO:0000256" key="2">
    <source>
        <dbReference type="SAM" id="Phobius"/>
    </source>
</evidence>
<evidence type="ECO:0000313" key="3">
    <source>
        <dbReference type="EMBL" id="MBG0562410.1"/>
    </source>
</evidence>
<feature type="region of interest" description="Disordered" evidence="1">
    <location>
        <begin position="68"/>
        <end position="150"/>
    </location>
</feature>
<protein>
    <submittedName>
        <fullName evidence="3">Uncharacterized protein</fullName>
    </submittedName>
</protein>
<feature type="compositionally biased region" description="Basic residues" evidence="1">
    <location>
        <begin position="93"/>
        <end position="107"/>
    </location>
</feature>
<keyword evidence="2" id="KW-1133">Transmembrane helix</keyword>
<dbReference type="RefSeq" id="WP_196414189.1">
    <property type="nucleotide sequence ID" value="NZ_JADQTO010000005.1"/>
</dbReference>
<dbReference type="Proteomes" id="UP000598146">
    <property type="component" value="Unassembled WGS sequence"/>
</dbReference>
<accession>A0A931FXE7</accession>